<dbReference type="GO" id="GO:0008270">
    <property type="term" value="F:zinc ion binding"/>
    <property type="evidence" value="ECO:0007669"/>
    <property type="project" value="UniProtKB-KW"/>
</dbReference>
<sequence length="560" mass="60809">MTEADAPDPELICSICLEVFYEPLTLHCSHSFCRACLLQSSKLAPDGRSCPQCRALIPNITDPILHPVDENIAERVASAVSSEVLEKRKEQQSEALASVLQKSANTVPVFIMKPSAPESMVPGAPVAFNFFETRYKILVRRAWEGDRQFLWAASESKQGSPLQEALLVSIDDALFKPDGRASIRGHGVALVSLNPKNCFVEDGTGGLWYARLGTEQRNTRRQSDVPPRPSSSVNPQGQAQTSRAISTRLTTVEYRWLERTSAAMERAISEGAPAYNRGQVRRCAEVYLRTAREALLALPASGRGANEGGGLSNVSTRLETTVMRVERLLATGRQRDADTAAWELRHLFDALILIQAAAARERGDTSVRNTPSENAEEEVAGRTGELENDLPVFCYNGLTVRPGESKSFTWFEPRYRSLAVMLESRGQTAGSSDTLRERLILCASASEAPSTGQIATLARVTDCRIEGGEGGASTSSDSNTRAKVTLVGVRRVRIGRVWRDSERGGLAWAVVDQGGSRGVDGDDSVGRDQTLRGGRDRNAVGGGDGTRQSKCADCIVCLIQ</sequence>
<gene>
    <name evidence="7" type="ORF">Cvel_24838</name>
</gene>
<dbReference type="InterPro" id="IPR013083">
    <property type="entry name" value="Znf_RING/FYVE/PHD"/>
</dbReference>
<dbReference type="VEuPathDB" id="CryptoDB:Cvel_24838"/>
<evidence type="ECO:0000256" key="3">
    <source>
        <dbReference type="ARBA" id="ARBA00022833"/>
    </source>
</evidence>
<dbReference type="PANTHER" id="PTHR23327:SF42">
    <property type="entry name" value="LON PEPTIDASE N-TERMINAL DOMAIN AND RING FINGER PROTEIN C14F5.10C"/>
    <property type="match status" value="1"/>
</dbReference>
<evidence type="ECO:0000256" key="2">
    <source>
        <dbReference type="ARBA" id="ARBA00022771"/>
    </source>
</evidence>
<proteinExistence type="predicted"/>
<dbReference type="InterPro" id="IPR001841">
    <property type="entry name" value="Znf_RING"/>
</dbReference>
<organism evidence="7">
    <name type="scientific">Chromera velia CCMP2878</name>
    <dbReference type="NCBI Taxonomy" id="1169474"/>
    <lineage>
        <taxon>Eukaryota</taxon>
        <taxon>Sar</taxon>
        <taxon>Alveolata</taxon>
        <taxon>Colpodellida</taxon>
        <taxon>Chromeraceae</taxon>
        <taxon>Chromera</taxon>
    </lineage>
</organism>
<dbReference type="InterPro" id="IPR027370">
    <property type="entry name" value="Znf-RING_euk"/>
</dbReference>
<dbReference type="SMART" id="SM00184">
    <property type="entry name" value="RING"/>
    <property type="match status" value="1"/>
</dbReference>
<feature type="region of interest" description="Disordered" evidence="5">
    <location>
        <begin position="362"/>
        <end position="382"/>
    </location>
</feature>
<dbReference type="EMBL" id="CDMZ01001921">
    <property type="protein sequence ID" value="CEM39313.1"/>
    <property type="molecule type" value="Genomic_DNA"/>
</dbReference>
<dbReference type="PANTHER" id="PTHR23327">
    <property type="entry name" value="RING FINGER PROTEIN 127"/>
    <property type="match status" value="1"/>
</dbReference>
<dbReference type="Pfam" id="PF13445">
    <property type="entry name" value="zf-RING_UBOX"/>
    <property type="match status" value="1"/>
</dbReference>
<protein>
    <recommendedName>
        <fullName evidence="6">RING-type domain-containing protein</fullName>
    </recommendedName>
</protein>
<dbReference type="PROSITE" id="PS50089">
    <property type="entry name" value="ZF_RING_2"/>
    <property type="match status" value="1"/>
</dbReference>
<feature type="region of interest" description="Disordered" evidence="5">
    <location>
        <begin position="217"/>
        <end position="243"/>
    </location>
</feature>
<keyword evidence="2 4" id="KW-0863">Zinc-finger</keyword>
<feature type="domain" description="RING-type" evidence="6">
    <location>
        <begin position="13"/>
        <end position="54"/>
    </location>
</feature>
<keyword evidence="1" id="KW-0479">Metal-binding</keyword>
<evidence type="ECO:0000313" key="7">
    <source>
        <dbReference type="EMBL" id="CEM39313.1"/>
    </source>
</evidence>
<evidence type="ECO:0000256" key="1">
    <source>
        <dbReference type="ARBA" id="ARBA00022723"/>
    </source>
</evidence>
<feature type="region of interest" description="Disordered" evidence="5">
    <location>
        <begin position="517"/>
        <end position="547"/>
    </location>
</feature>
<dbReference type="SUPFAM" id="SSF88697">
    <property type="entry name" value="PUA domain-like"/>
    <property type="match status" value="1"/>
</dbReference>
<evidence type="ECO:0000256" key="5">
    <source>
        <dbReference type="SAM" id="MobiDB-lite"/>
    </source>
</evidence>
<dbReference type="InterPro" id="IPR015947">
    <property type="entry name" value="PUA-like_sf"/>
</dbReference>
<feature type="compositionally biased region" description="Polar residues" evidence="5">
    <location>
        <begin position="230"/>
        <end position="243"/>
    </location>
</feature>
<evidence type="ECO:0000259" key="6">
    <source>
        <dbReference type="PROSITE" id="PS50089"/>
    </source>
</evidence>
<evidence type="ECO:0000256" key="4">
    <source>
        <dbReference type="PROSITE-ProRule" id="PRU00175"/>
    </source>
</evidence>
<accession>A0A0G4H625</accession>
<dbReference type="AlphaFoldDB" id="A0A0G4H625"/>
<dbReference type="PROSITE" id="PS00518">
    <property type="entry name" value="ZF_RING_1"/>
    <property type="match status" value="1"/>
</dbReference>
<dbReference type="Gene3D" id="2.30.130.40">
    <property type="entry name" value="LON domain-like"/>
    <property type="match status" value="2"/>
</dbReference>
<dbReference type="Gene3D" id="3.30.40.10">
    <property type="entry name" value="Zinc/RING finger domain, C3HC4 (zinc finger)"/>
    <property type="match status" value="1"/>
</dbReference>
<dbReference type="InterPro" id="IPR017907">
    <property type="entry name" value="Znf_RING_CS"/>
</dbReference>
<dbReference type="InterPro" id="IPR046336">
    <property type="entry name" value="Lon_prtase_N_sf"/>
</dbReference>
<dbReference type="SUPFAM" id="SSF57850">
    <property type="entry name" value="RING/U-box"/>
    <property type="match status" value="1"/>
</dbReference>
<name>A0A0G4H625_9ALVE</name>
<dbReference type="GO" id="GO:0061630">
    <property type="term" value="F:ubiquitin protein ligase activity"/>
    <property type="evidence" value="ECO:0007669"/>
    <property type="project" value="TreeGrafter"/>
</dbReference>
<reference evidence="7" key="1">
    <citation type="submission" date="2014-11" db="EMBL/GenBank/DDBJ databases">
        <authorList>
            <person name="Otto D Thomas"/>
            <person name="Naeem Raeece"/>
        </authorList>
    </citation>
    <scope>NUCLEOTIDE SEQUENCE</scope>
</reference>
<keyword evidence="3" id="KW-0862">Zinc</keyword>
<feature type="compositionally biased region" description="Basic and acidic residues" evidence="5">
    <location>
        <begin position="524"/>
        <end position="538"/>
    </location>
</feature>